<evidence type="ECO:0000256" key="3">
    <source>
        <dbReference type="ARBA" id="ARBA00022475"/>
    </source>
</evidence>
<comment type="subcellular location">
    <subcellularLocation>
        <location evidence="1">Cell membrane</location>
        <topology evidence="1">Multi-pass membrane protein</topology>
    </subcellularLocation>
</comment>
<keyword evidence="4 7" id="KW-0812">Transmembrane</keyword>
<evidence type="ECO:0000256" key="1">
    <source>
        <dbReference type="ARBA" id="ARBA00004651"/>
    </source>
</evidence>
<evidence type="ECO:0000313" key="8">
    <source>
        <dbReference type="EMBL" id="WDE97893.1"/>
    </source>
</evidence>
<name>A0ABY7VUK6_9BACT</name>
<feature type="transmembrane region" description="Helical" evidence="7">
    <location>
        <begin position="115"/>
        <end position="137"/>
    </location>
</feature>
<accession>A0ABY7VUK6</accession>
<keyword evidence="5 7" id="KW-1133">Transmembrane helix</keyword>
<evidence type="ECO:0000256" key="6">
    <source>
        <dbReference type="ARBA" id="ARBA00023136"/>
    </source>
</evidence>
<organism evidence="8 9">
    <name type="scientific">Lentisphaera profundi</name>
    <dbReference type="NCBI Taxonomy" id="1658616"/>
    <lineage>
        <taxon>Bacteria</taxon>
        <taxon>Pseudomonadati</taxon>
        <taxon>Lentisphaerota</taxon>
        <taxon>Lentisphaeria</taxon>
        <taxon>Lentisphaerales</taxon>
        <taxon>Lentisphaeraceae</taxon>
        <taxon>Lentisphaera</taxon>
    </lineage>
</organism>
<gene>
    <name evidence="8" type="ORF">PQO03_18875</name>
</gene>
<reference evidence="8 9" key="1">
    <citation type="submission" date="2023-02" db="EMBL/GenBank/DDBJ databases">
        <title>Genome sequence of Lentisphaera profundi SAORIC-696.</title>
        <authorList>
            <person name="Kim e."/>
            <person name="Cho J.-C."/>
            <person name="Choi A."/>
            <person name="Kang I."/>
        </authorList>
    </citation>
    <scope>NUCLEOTIDE SEQUENCE [LARGE SCALE GENOMIC DNA]</scope>
    <source>
        <strain evidence="8 9">SAORIC-696</strain>
    </source>
</reference>
<sequence length="157" mass="17583">MKHLKSYENSPLKPADSLIASLRIFVGLVLLWKGIGFFFDQNTFIQYFANIGEFWFAPVAWLHYVFLAHLFGGICLIGGMGTRWAALMQLPILIGAVLFIHPLNPHLIANTGETALATFTLMLLTFFAVRGSGIYSIDHKMAVEEDQEQHPHAVQHA</sequence>
<protein>
    <submittedName>
        <fullName evidence="8">DoxX family protein</fullName>
    </submittedName>
</protein>
<evidence type="ECO:0000256" key="7">
    <source>
        <dbReference type="SAM" id="Phobius"/>
    </source>
</evidence>
<comment type="similarity">
    <text evidence="2">Belongs to the DoxX family.</text>
</comment>
<dbReference type="EMBL" id="CP117812">
    <property type="protein sequence ID" value="WDE97893.1"/>
    <property type="molecule type" value="Genomic_DNA"/>
</dbReference>
<dbReference type="PANTHER" id="PTHR33452">
    <property type="entry name" value="OXIDOREDUCTASE CATD-RELATED"/>
    <property type="match status" value="1"/>
</dbReference>
<feature type="transmembrane region" description="Helical" evidence="7">
    <location>
        <begin position="20"/>
        <end position="39"/>
    </location>
</feature>
<evidence type="ECO:0000256" key="5">
    <source>
        <dbReference type="ARBA" id="ARBA00022989"/>
    </source>
</evidence>
<feature type="transmembrane region" description="Helical" evidence="7">
    <location>
        <begin position="84"/>
        <end position="103"/>
    </location>
</feature>
<keyword evidence="6 7" id="KW-0472">Membrane</keyword>
<evidence type="ECO:0000256" key="4">
    <source>
        <dbReference type="ARBA" id="ARBA00022692"/>
    </source>
</evidence>
<dbReference type="Proteomes" id="UP001214250">
    <property type="component" value="Chromosome 2"/>
</dbReference>
<keyword evidence="9" id="KW-1185">Reference proteome</keyword>
<proteinExistence type="inferred from homology"/>
<dbReference type="RefSeq" id="WP_274152558.1">
    <property type="nucleotide sequence ID" value="NZ_CP117812.1"/>
</dbReference>
<dbReference type="Pfam" id="PF07681">
    <property type="entry name" value="DoxX"/>
    <property type="match status" value="1"/>
</dbReference>
<dbReference type="InterPro" id="IPR051907">
    <property type="entry name" value="DoxX-like_oxidoreductase"/>
</dbReference>
<feature type="transmembrane region" description="Helical" evidence="7">
    <location>
        <begin position="59"/>
        <end position="77"/>
    </location>
</feature>
<evidence type="ECO:0000256" key="2">
    <source>
        <dbReference type="ARBA" id="ARBA00006679"/>
    </source>
</evidence>
<dbReference type="PANTHER" id="PTHR33452:SF1">
    <property type="entry name" value="INNER MEMBRANE PROTEIN YPHA-RELATED"/>
    <property type="match status" value="1"/>
</dbReference>
<keyword evidence="3" id="KW-1003">Cell membrane</keyword>
<evidence type="ECO:0000313" key="9">
    <source>
        <dbReference type="Proteomes" id="UP001214250"/>
    </source>
</evidence>
<dbReference type="InterPro" id="IPR032808">
    <property type="entry name" value="DoxX"/>
</dbReference>